<dbReference type="PIRSF" id="PIRSF029288">
    <property type="entry name" value="SciE_ImpE"/>
    <property type="match status" value="1"/>
</dbReference>
<keyword evidence="2" id="KW-1185">Reference proteome</keyword>
<proteinExistence type="predicted"/>
<dbReference type="Proteomes" id="UP000253370">
    <property type="component" value="Unassembled WGS sequence"/>
</dbReference>
<dbReference type="Pfam" id="PF07024">
    <property type="entry name" value="ImpE"/>
    <property type="match status" value="1"/>
</dbReference>
<dbReference type="EMBL" id="QNTQ01000001">
    <property type="protein sequence ID" value="RBI87370.1"/>
    <property type="molecule type" value="Genomic_DNA"/>
</dbReference>
<organism evidence="1 2">
    <name type="scientific">Rhodosalinus halophilus</name>
    <dbReference type="NCBI Taxonomy" id="2259333"/>
    <lineage>
        <taxon>Bacteria</taxon>
        <taxon>Pseudomonadati</taxon>
        <taxon>Pseudomonadota</taxon>
        <taxon>Alphaproteobacteria</taxon>
        <taxon>Rhodobacterales</taxon>
        <taxon>Paracoccaceae</taxon>
        <taxon>Rhodosalinus</taxon>
    </lineage>
</organism>
<dbReference type="SUPFAM" id="SSF144059">
    <property type="entry name" value="ImpE-like"/>
    <property type="match status" value="1"/>
</dbReference>
<dbReference type="InterPro" id="IPR009211">
    <property type="entry name" value="TagJ"/>
</dbReference>
<name>A0A365UD44_9RHOB</name>
<comment type="caution">
    <text evidence="1">The sequence shown here is derived from an EMBL/GenBank/DDBJ whole genome shotgun (WGS) entry which is preliminary data.</text>
</comment>
<dbReference type="RefSeq" id="WP_113287394.1">
    <property type="nucleotide sequence ID" value="NZ_QNTQ01000001.1"/>
</dbReference>
<evidence type="ECO:0000313" key="2">
    <source>
        <dbReference type="Proteomes" id="UP000253370"/>
    </source>
</evidence>
<gene>
    <name evidence="1" type="ORF">DRV85_00050</name>
</gene>
<accession>A0A365UD44</accession>
<sequence length="279" mass="30152">MTANATDHLRAGDLAGALSALQDQVRARPEDARLRIFLFQLLCVLGDWQRAVAQLKVCAQLDAEAVTMAQTYREAIVCEVFREKVFAGEKEPLIFGQPQEWTVLLVHALGALARGQAEEAADLRARAFEAAPATPGTLNDTDFDWIADADMRLGPVLEIIINGRYTWLPFDHVASIRAEPPADLRDAVWMPVELTLQNGGEFVALIPTRYPATVAAGSDAEKLARATSWQDAGAETFTGLGQRLLATDAGDTALMDLRHLQLRPVVDAGPQPDGAAADG</sequence>
<dbReference type="InterPro" id="IPR011990">
    <property type="entry name" value="TPR-like_helical_dom_sf"/>
</dbReference>
<evidence type="ECO:0000313" key="1">
    <source>
        <dbReference type="EMBL" id="RBI87370.1"/>
    </source>
</evidence>
<reference evidence="1 2" key="1">
    <citation type="submission" date="2018-07" db="EMBL/GenBank/DDBJ databases">
        <title>Rhodosalinus sp. strain E84T genomic sequence and assembly.</title>
        <authorList>
            <person name="Liu Z.-W."/>
            <person name="Lu D.-C."/>
        </authorList>
    </citation>
    <scope>NUCLEOTIDE SEQUENCE [LARGE SCALE GENOMIC DNA]</scope>
    <source>
        <strain evidence="1 2">E84</strain>
    </source>
</reference>
<dbReference type="AlphaFoldDB" id="A0A365UD44"/>
<protein>
    <submittedName>
        <fullName evidence="1">Virulence protein SciE type</fullName>
    </submittedName>
</protein>
<dbReference type="OrthoDB" id="5416084at2"/>
<dbReference type="Gene3D" id="1.25.40.10">
    <property type="entry name" value="Tetratricopeptide repeat domain"/>
    <property type="match status" value="1"/>
</dbReference>